<sequence length="153" mass="16862">MSKLGGGSVLVAICLVYASVSTPVRVQRPARAKSFATSATLVRELAEIISRSLRSTEYAATGNASMPTLRIHKRNIDTVTYLLYARTARRGGGARLSTVHPRRAFVSERGATPSDALPRSGNRRSDINSTRYNITLRVAALQQRPHRREHFES</sequence>
<comment type="caution">
    <text evidence="3">The sequence shown here is derived from an EMBL/GenBank/DDBJ whole genome shotgun (WGS) entry which is preliminary data.</text>
</comment>
<evidence type="ECO:0000313" key="4">
    <source>
        <dbReference type="Proteomes" id="UP000299102"/>
    </source>
</evidence>
<dbReference type="EMBL" id="BGZK01000080">
    <property type="protein sequence ID" value="GBP16596.1"/>
    <property type="molecule type" value="Genomic_DNA"/>
</dbReference>
<name>A0A4C1TRS9_EUMVA</name>
<proteinExistence type="predicted"/>
<dbReference type="Proteomes" id="UP000299102">
    <property type="component" value="Unassembled WGS sequence"/>
</dbReference>
<feature type="region of interest" description="Disordered" evidence="1">
    <location>
        <begin position="108"/>
        <end position="129"/>
    </location>
</feature>
<evidence type="ECO:0000256" key="1">
    <source>
        <dbReference type="SAM" id="MobiDB-lite"/>
    </source>
</evidence>
<reference evidence="3 4" key="1">
    <citation type="journal article" date="2019" name="Commun. Biol.">
        <title>The bagworm genome reveals a unique fibroin gene that provides high tensile strength.</title>
        <authorList>
            <person name="Kono N."/>
            <person name="Nakamura H."/>
            <person name="Ohtoshi R."/>
            <person name="Tomita M."/>
            <person name="Numata K."/>
            <person name="Arakawa K."/>
        </authorList>
    </citation>
    <scope>NUCLEOTIDE SEQUENCE [LARGE SCALE GENOMIC DNA]</scope>
</reference>
<gene>
    <name evidence="3" type="ORF">EVAR_19391_1</name>
</gene>
<keyword evidence="4" id="KW-1185">Reference proteome</keyword>
<organism evidence="3 4">
    <name type="scientific">Eumeta variegata</name>
    <name type="common">Bagworm moth</name>
    <name type="synonym">Eumeta japonica</name>
    <dbReference type="NCBI Taxonomy" id="151549"/>
    <lineage>
        <taxon>Eukaryota</taxon>
        <taxon>Metazoa</taxon>
        <taxon>Ecdysozoa</taxon>
        <taxon>Arthropoda</taxon>
        <taxon>Hexapoda</taxon>
        <taxon>Insecta</taxon>
        <taxon>Pterygota</taxon>
        <taxon>Neoptera</taxon>
        <taxon>Endopterygota</taxon>
        <taxon>Lepidoptera</taxon>
        <taxon>Glossata</taxon>
        <taxon>Ditrysia</taxon>
        <taxon>Tineoidea</taxon>
        <taxon>Psychidae</taxon>
        <taxon>Oiketicinae</taxon>
        <taxon>Eumeta</taxon>
    </lineage>
</organism>
<accession>A0A4C1TRS9</accession>
<feature type="chain" id="PRO_5020022063" description="Secreted protein" evidence="2">
    <location>
        <begin position="19"/>
        <end position="153"/>
    </location>
</feature>
<protein>
    <recommendedName>
        <fullName evidence="5">Secreted protein</fullName>
    </recommendedName>
</protein>
<evidence type="ECO:0000256" key="2">
    <source>
        <dbReference type="SAM" id="SignalP"/>
    </source>
</evidence>
<dbReference type="AlphaFoldDB" id="A0A4C1TRS9"/>
<keyword evidence="2" id="KW-0732">Signal</keyword>
<evidence type="ECO:0000313" key="3">
    <source>
        <dbReference type="EMBL" id="GBP16596.1"/>
    </source>
</evidence>
<feature type="signal peptide" evidence="2">
    <location>
        <begin position="1"/>
        <end position="18"/>
    </location>
</feature>
<evidence type="ECO:0008006" key="5">
    <source>
        <dbReference type="Google" id="ProtNLM"/>
    </source>
</evidence>